<gene>
    <name evidence="2" type="ORF">NBR_LOCUS14164</name>
</gene>
<dbReference type="Proteomes" id="UP000271162">
    <property type="component" value="Unassembled WGS sequence"/>
</dbReference>
<reference evidence="4" key="1">
    <citation type="submission" date="2017-02" db="UniProtKB">
        <authorList>
            <consortium name="WormBaseParasite"/>
        </authorList>
    </citation>
    <scope>IDENTIFICATION</scope>
</reference>
<dbReference type="WBParaSite" id="NBR_0001416301-mRNA-1">
    <property type="protein sequence ID" value="NBR_0001416301-mRNA-1"/>
    <property type="gene ID" value="NBR_0001416301"/>
</dbReference>
<name>A0A0N4YCA4_NIPBR</name>
<feature type="region of interest" description="Disordered" evidence="1">
    <location>
        <begin position="44"/>
        <end position="121"/>
    </location>
</feature>
<evidence type="ECO:0000256" key="1">
    <source>
        <dbReference type="SAM" id="MobiDB-lite"/>
    </source>
</evidence>
<feature type="compositionally biased region" description="Polar residues" evidence="1">
    <location>
        <begin position="112"/>
        <end position="121"/>
    </location>
</feature>
<organism evidence="4">
    <name type="scientific">Nippostrongylus brasiliensis</name>
    <name type="common">Rat hookworm</name>
    <dbReference type="NCBI Taxonomy" id="27835"/>
    <lineage>
        <taxon>Eukaryota</taxon>
        <taxon>Metazoa</taxon>
        <taxon>Ecdysozoa</taxon>
        <taxon>Nematoda</taxon>
        <taxon>Chromadorea</taxon>
        <taxon>Rhabditida</taxon>
        <taxon>Rhabditina</taxon>
        <taxon>Rhabditomorpha</taxon>
        <taxon>Strongyloidea</taxon>
        <taxon>Heligmosomidae</taxon>
        <taxon>Nippostrongylus</taxon>
    </lineage>
</organism>
<evidence type="ECO:0000313" key="3">
    <source>
        <dbReference type="Proteomes" id="UP000271162"/>
    </source>
</evidence>
<reference evidence="2 3" key="2">
    <citation type="submission" date="2018-11" db="EMBL/GenBank/DDBJ databases">
        <authorList>
            <consortium name="Pathogen Informatics"/>
        </authorList>
    </citation>
    <scope>NUCLEOTIDE SEQUENCE [LARGE SCALE GENOMIC DNA]</scope>
</reference>
<dbReference type="AlphaFoldDB" id="A0A0N4YCA4"/>
<dbReference type="EMBL" id="UYSL01021263">
    <property type="protein sequence ID" value="VDL77753.1"/>
    <property type="molecule type" value="Genomic_DNA"/>
</dbReference>
<accession>A0A0N4YCA4</accession>
<evidence type="ECO:0000313" key="2">
    <source>
        <dbReference type="EMBL" id="VDL77753.1"/>
    </source>
</evidence>
<feature type="compositionally biased region" description="Polar residues" evidence="1">
    <location>
        <begin position="46"/>
        <end position="57"/>
    </location>
</feature>
<proteinExistence type="predicted"/>
<sequence length="121" mass="14109">MSLLGDMEDDLDRILEEDALRDDRFEDMQMELTQLRSHVLQMVQEAKQQGPSTSTDIPSAEKKPHQGFNAYYLKDPKGKRKEFDHLMKQTGRRHNERQESRSRGRRHLLKTSGPSSRRGSV</sequence>
<evidence type="ECO:0000313" key="4">
    <source>
        <dbReference type="WBParaSite" id="NBR_0001416301-mRNA-1"/>
    </source>
</evidence>
<keyword evidence="3" id="KW-1185">Reference proteome</keyword>
<protein>
    <submittedName>
        <fullName evidence="4">Melanophilin</fullName>
    </submittedName>
</protein>